<dbReference type="InParanoid" id="H3A7Q4"/>
<dbReference type="OMA" id="KTHNSAV"/>
<evidence type="ECO:0000313" key="3">
    <source>
        <dbReference type="Proteomes" id="UP000008672"/>
    </source>
</evidence>
<dbReference type="PANTHER" id="PTHR45749:SF21">
    <property type="entry name" value="DUF4371 DOMAIN-CONTAINING PROTEIN"/>
    <property type="match status" value="1"/>
</dbReference>
<organism evidence="2 3">
    <name type="scientific">Latimeria chalumnae</name>
    <name type="common">Coelacanth</name>
    <dbReference type="NCBI Taxonomy" id="7897"/>
    <lineage>
        <taxon>Eukaryota</taxon>
        <taxon>Metazoa</taxon>
        <taxon>Chordata</taxon>
        <taxon>Craniata</taxon>
        <taxon>Vertebrata</taxon>
        <taxon>Euteleostomi</taxon>
        <taxon>Coelacanthiformes</taxon>
        <taxon>Coelacanthidae</taxon>
        <taxon>Latimeria</taxon>
    </lineage>
</organism>
<feature type="domain" description="DUF4371" evidence="1">
    <location>
        <begin position="199"/>
        <end position="304"/>
    </location>
</feature>
<protein>
    <recommendedName>
        <fullName evidence="1">DUF4371 domain-containing protein</fullName>
    </recommendedName>
</protein>
<reference evidence="2" key="3">
    <citation type="submission" date="2025-09" db="UniProtKB">
        <authorList>
            <consortium name="Ensembl"/>
        </authorList>
    </citation>
    <scope>IDENTIFICATION</scope>
</reference>
<dbReference type="eggNOG" id="ENOG502R3SC">
    <property type="taxonomic scope" value="Eukaryota"/>
</dbReference>
<dbReference type="Proteomes" id="UP000008672">
    <property type="component" value="Unassembled WGS sequence"/>
</dbReference>
<evidence type="ECO:0000259" key="1">
    <source>
        <dbReference type="Pfam" id="PF14291"/>
    </source>
</evidence>
<reference evidence="2" key="2">
    <citation type="submission" date="2025-08" db="UniProtKB">
        <authorList>
            <consortium name="Ensembl"/>
        </authorList>
    </citation>
    <scope>IDENTIFICATION</scope>
</reference>
<dbReference type="InterPro" id="IPR025398">
    <property type="entry name" value="DUF4371"/>
</dbReference>
<proteinExistence type="predicted"/>
<dbReference type="AlphaFoldDB" id="H3A7Q4"/>
<dbReference type="EMBL" id="AFYH01158780">
    <property type="status" value="NOT_ANNOTATED_CDS"/>
    <property type="molecule type" value="Genomic_DNA"/>
</dbReference>
<dbReference type="PANTHER" id="PTHR45749">
    <property type="match status" value="1"/>
</dbReference>
<dbReference type="SUPFAM" id="SSF53098">
    <property type="entry name" value="Ribonuclease H-like"/>
    <property type="match status" value="1"/>
</dbReference>
<dbReference type="GeneTree" id="ENSGT00940000165495"/>
<sequence length="703" mass="79768">KKLYYRIMPNGQPVQCTWLSVSILNPKVTSIFCNICIPFGDSTNSAFVKGFQDFKHCYQAVEEHERSKTHNSAVNAYFAAEKGKRMDSLINKNMMEKHKREIDRHIHMMKKIIQAVKFIGKQSLAYRATDESTYSLEDTSLNHGNFLEVILLMAKSDIILDEHVQRAIEDSKKRKKSMNEKGKHGPDAHGCGSLVNFLSKSMVNNIILIISVLVKEAIAKEIGSQKYSIQMDSTQDVSVVDQATIALHYVYSCMVQEQLFAVVHVHDTSGKGLHNALKASLESSGIPLKNILGHSFDGAANMRSSNVGLQAFIKEAAPNSVYVWCYAHVLNLCVADTVSIIPEAKSLFGLLHRTAIFISESHKRMDAWKADTGDASSAAKFKRLQKIGETRWWSKYKALKHIFRTFEDSSEALYATLVHTLIFLSTSEKFDSKTSSEASSLLENFVKFQTVLTAFMFLKMFETLDLTSKYLQTKGLDYMSAWSMVKQATKSLENQQQNFNLIYKKAKKFVDDFSFLQEELDETSLGIDIENDLPEKRIPKRKRMAGEIALHEKHKSSLDCFRVDVYNTVLDQAVNSMKERVDQNRDLISDTLCLDPRRFDQIVTGGLPRNALRKIANLTEVNANDLRKELVKFAVNYENLSKSLPESYVLGTGDDENESDKLNLHTSAYSLLFITYEYVLCLSFVQVSCERAFSYLKLIKSRL</sequence>
<accession>H3A7Q4</accession>
<dbReference type="InterPro" id="IPR012337">
    <property type="entry name" value="RNaseH-like_sf"/>
</dbReference>
<name>H3A7Q4_LATCH</name>
<reference evidence="3" key="1">
    <citation type="submission" date="2011-08" db="EMBL/GenBank/DDBJ databases">
        <title>The draft genome of Latimeria chalumnae.</title>
        <authorList>
            <person name="Di Palma F."/>
            <person name="Alfoldi J."/>
            <person name="Johnson J."/>
            <person name="Berlin A."/>
            <person name="Gnerre S."/>
            <person name="Jaffe D."/>
            <person name="MacCallum I."/>
            <person name="Young S."/>
            <person name="Walker B.J."/>
            <person name="Lander E."/>
            <person name="Lindblad-Toh K."/>
        </authorList>
    </citation>
    <scope>NUCLEOTIDE SEQUENCE [LARGE SCALE GENOMIC DNA]</scope>
    <source>
        <strain evidence="3">Wild caught</strain>
    </source>
</reference>
<evidence type="ECO:0000313" key="2">
    <source>
        <dbReference type="Ensembl" id="ENSLACP00000005675.1"/>
    </source>
</evidence>
<dbReference type="Ensembl" id="ENSLACT00000005724.1">
    <property type="protein sequence ID" value="ENSLACP00000005675.1"/>
    <property type="gene ID" value="ENSLACG00000005044.1"/>
</dbReference>
<dbReference type="Pfam" id="PF14291">
    <property type="entry name" value="DUF4371"/>
    <property type="match status" value="1"/>
</dbReference>
<keyword evidence="3" id="KW-1185">Reference proteome</keyword>